<keyword evidence="2" id="KW-1185">Reference proteome</keyword>
<comment type="caution">
    <text evidence="1">The sequence shown here is derived from an EMBL/GenBank/DDBJ whole genome shotgun (WGS) entry which is preliminary data.</text>
</comment>
<reference evidence="1 2" key="1">
    <citation type="journal article" date="2012" name="J. Bacteriol.">
        <title>Genome Sequence of Gallaecimonas xiamenensis Type Strain 3-C-1.</title>
        <authorList>
            <person name="Lai Q."/>
            <person name="Wang L."/>
            <person name="Wang W."/>
            <person name="Shao Z."/>
        </authorList>
    </citation>
    <scope>NUCLEOTIDE SEQUENCE [LARGE SCALE GENOMIC DNA]</scope>
    <source>
        <strain evidence="1 2">3-C-1</strain>
    </source>
</reference>
<dbReference type="AlphaFoldDB" id="K2JIY5"/>
<dbReference type="STRING" id="745411.B3C1_07901"/>
<gene>
    <name evidence="1" type="ORF">B3C1_07901</name>
</gene>
<sequence>MFESPFNGGIQTLEYPGAYWEASLAFDNLNKARATELDVLLLKLAGMANRLWLWDHAFAMPNGLAGGTPVVDGGPQTGKSLAIRGCAASQLFLVAGDYFQLGSQLFRMTEDATADASGRTTLVFESSIRNAATDGATIVTTKPKALMMLADDNQAPRRSGRRLVLSSFTLKFREDIYG</sequence>
<dbReference type="eggNOG" id="ENOG5031055">
    <property type="taxonomic scope" value="Bacteria"/>
</dbReference>
<dbReference type="Proteomes" id="UP000006755">
    <property type="component" value="Unassembled WGS sequence"/>
</dbReference>
<evidence type="ECO:0000313" key="2">
    <source>
        <dbReference type="Proteomes" id="UP000006755"/>
    </source>
</evidence>
<dbReference type="EMBL" id="AMRI01000009">
    <property type="protein sequence ID" value="EKE75183.1"/>
    <property type="molecule type" value="Genomic_DNA"/>
</dbReference>
<proteinExistence type="predicted"/>
<name>K2JIY5_9GAMM</name>
<accession>K2JIY5</accession>
<organism evidence="1 2">
    <name type="scientific">Gallaecimonas xiamenensis 3-C-1</name>
    <dbReference type="NCBI Taxonomy" id="745411"/>
    <lineage>
        <taxon>Bacteria</taxon>
        <taxon>Pseudomonadati</taxon>
        <taxon>Pseudomonadota</taxon>
        <taxon>Gammaproteobacteria</taxon>
        <taxon>Enterobacterales</taxon>
        <taxon>Gallaecimonadaceae</taxon>
        <taxon>Gallaecimonas</taxon>
    </lineage>
</organism>
<evidence type="ECO:0000313" key="1">
    <source>
        <dbReference type="EMBL" id="EKE75183.1"/>
    </source>
</evidence>
<protein>
    <submittedName>
        <fullName evidence="1">Uncharacterized protein</fullName>
    </submittedName>
</protein>